<dbReference type="AlphaFoldDB" id="A0A0F9CS70"/>
<dbReference type="EMBL" id="LAZR01042860">
    <property type="protein sequence ID" value="KKL08481.1"/>
    <property type="molecule type" value="Genomic_DNA"/>
</dbReference>
<gene>
    <name evidence="1" type="ORF">LCGC14_2575400</name>
</gene>
<protein>
    <submittedName>
        <fullName evidence="1">Uncharacterized protein</fullName>
    </submittedName>
</protein>
<comment type="caution">
    <text evidence="1">The sequence shown here is derived from an EMBL/GenBank/DDBJ whole genome shotgun (WGS) entry which is preliminary data.</text>
</comment>
<sequence length="25" mass="2799">MSDKEFTIPVVQDPVILAKLNAIEQ</sequence>
<name>A0A0F9CS70_9ZZZZ</name>
<organism evidence="1">
    <name type="scientific">marine sediment metagenome</name>
    <dbReference type="NCBI Taxonomy" id="412755"/>
    <lineage>
        <taxon>unclassified sequences</taxon>
        <taxon>metagenomes</taxon>
        <taxon>ecological metagenomes</taxon>
    </lineage>
</organism>
<accession>A0A0F9CS70</accession>
<feature type="non-terminal residue" evidence="1">
    <location>
        <position position="25"/>
    </location>
</feature>
<proteinExistence type="predicted"/>
<evidence type="ECO:0000313" key="1">
    <source>
        <dbReference type="EMBL" id="KKL08481.1"/>
    </source>
</evidence>
<reference evidence="1" key="1">
    <citation type="journal article" date="2015" name="Nature">
        <title>Complex archaea that bridge the gap between prokaryotes and eukaryotes.</title>
        <authorList>
            <person name="Spang A."/>
            <person name="Saw J.H."/>
            <person name="Jorgensen S.L."/>
            <person name="Zaremba-Niedzwiedzka K."/>
            <person name="Martijn J."/>
            <person name="Lind A.E."/>
            <person name="van Eijk R."/>
            <person name="Schleper C."/>
            <person name="Guy L."/>
            <person name="Ettema T.J."/>
        </authorList>
    </citation>
    <scope>NUCLEOTIDE SEQUENCE</scope>
</reference>